<name>A0A5E4UGR2_9BURK</name>
<dbReference type="RefSeq" id="WP_150696880.1">
    <property type="nucleotide sequence ID" value="NZ_CABPRZ010000007.1"/>
</dbReference>
<sequence length="237" mass="26708">MTKTHFRMTLARWLVMVLGCMPMLAPAQEATITPRPAFAKDIAEVMEPLPAEFVERCGMTLFYPALETFRDQKIGPGCAGSYKKGLTVMNLSYEYGEDPEERTKSIDIVIKPSGLERRLEQRSSAFAPTVDGVRMRPNAGFGNVCDNLVSTEITPISGVNWHGWMAEEVYSKSRSKEFQCTIYSPTYRCISMLIGNTKMSAHLAGACLLRERTTNLEEGLSYDLFMEMIKSIRFNEE</sequence>
<protein>
    <submittedName>
        <fullName evidence="2">Uncharacterized protein</fullName>
    </submittedName>
</protein>
<organism evidence="2 3">
    <name type="scientific">Pandoraea terrae</name>
    <dbReference type="NCBI Taxonomy" id="1537710"/>
    <lineage>
        <taxon>Bacteria</taxon>
        <taxon>Pseudomonadati</taxon>
        <taxon>Pseudomonadota</taxon>
        <taxon>Betaproteobacteria</taxon>
        <taxon>Burkholderiales</taxon>
        <taxon>Burkholderiaceae</taxon>
        <taxon>Pandoraea</taxon>
    </lineage>
</organism>
<reference evidence="2 3" key="1">
    <citation type="submission" date="2019-08" db="EMBL/GenBank/DDBJ databases">
        <authorList>
            <person name="Peeters C."/>
        </authorList>
    </citation>
    <scope>NUCLEOTIDE SEQUENCE [LARGE SCALE GENOMIC DNA]</scope>
    <source>
        <strain evidence="2 3">LMG 30175</strain>
    </source>
</reference>
<evidence type="ECO:0000313" key="3">
    <source>
        <dbReference type="Proteomes" id="UP000414233"/>
    </source>
</evidence>
<keyword evidence="1" id="KW-0732">Signal</keyword>
<accession>A0A5E4UGR2</accession>
<evidence type="ECO:0000313" key="2">
    <source>
        <dbReference type="EMBL" id="VVD99180.1"/>
    </source>
</evidence>
<proteinExistence type="predicted"/>
<gene>
    <name evidence="2" type="ORF">PTE30175_01963</name>
</gene>
<dbReference type="Proteomes" id="UP000414233">
    <property type="component" value="Unassembled WGS sequence"/>
</dbReference>
<feature type="signal peptide" evidence="1">
    <location>
        <begin position="1"/>
        <end position="27"/>
    </location>
</feature>
<dbReference type="AlphaFoldDB" id="A0A5E4UGR2"/>
<evidence type="ECO:0000256" key="1">
    <source>
        <dbReference type="SAM" id="SignalP"/>
    </source>
</evidence>
<keyword evidence="3" id="KW-1185">Reference proteome</keyword>
<dbReference type="EMBL" id="CABPRZ010000007">
    <property type="protein sequence ID" value="VVD99180.1"/>
    <property type="molecule type" value="Genomic_DNA"/>
</dbReference>
<dbReference type="OrthoDB" id="9005257at2"/>
<feature type="chain" id="PRO_5023047560" evidence="1">
    <location>
        <begin position="28"/>
        <end position="237"/>
    </location>
</feature>